<proteinExistence type="predicted"/>
<dbReference type="Pfam" id="PF15765">
    <property type="entry name" value="DUF4694"/>
    <property type="match status" value="1"/>
</dbReference>
<dbReference type="AlphaFoldDB" id="A0A6J2ELL0"/>
<dbReference type="PANTHER" id="PTHR40139:SF1">
    <property type="entry name" value="PROTEIN TNT"/>
    <property type="match status" value="1"/>
</dbReference>
<dbReference type="RefSeq" id="XP_027466438.1">
    <property type="nucleotide sequence ID" value="XM_027610637.2"/>
</dbReference>
<reference evidence="3" key="1">
    <citation type="submission" date="2025-08" db="UniProtKB">
        <authorList>
            <consortium name="RefSeq"/>
        </authorList>
    </citation>
    <scope>IDENTIFICATION</scope>
    <source>
        <tissue evidence="3">Blood</tissue>
    </source>
</reference>
<protein>
    <submittedName>
        <fullName evidence="3">Protein TNT</fullName>
    </submittedName>
</protein>
<feature type="compositionally biased region" description="Low complexity" evidence="1">
    <location>
        <begin position="280"/>
        <end position="300"/>
    </location>
</feature>
<keyword evidence="2" id="KW-1185">Reference proteome</keyword>
<evidence type="ECO:0000313" key="3">
    <source>
        <dbReference type="RefSeq" id="XP_027466438.1"/>
    </source>
</evidence>
<name>A0A6J2ELL0_ZALCA</name>
<organism evidence="2 3">
    <name type="scientific">Zalophus californianus</name>
    <name type="common">California sealion</name>
    <dbReference type="NCBI Taxonomy" id="9704"/>
    <lineage>
        <taxon>Eukaryota</taxon>
        <taxon>Metazoa</taxon>
        <taxon>Chordata</taxon>
        <taxon>Craniata</taxon>
        <taxon>Vertebrata</taxon>
        <taxon>Euteleostomi</taxon>
        <taxon>Mammalia</taxon>
        <taxon>Eutheria</taxon>
        <taxon>Laurasiatheria</taxon>
        <taxon>Carnivora</taxon>
        <taxon>Caniformia</taxon>
        <taxon>Pinnipedia</taxon>
        <taxon>Otariidae</taxon>
        <taxon>Zalophus</taxon>
    </lineage>
</organism>
<feature type="compositionally biased region" description="Low complexity" evidence="1">
    <location>
        <begin position="193"/>
        <end position="207"/>
    </location>
</feature>
<gene>
    <name evidence="3" type="primary">C10H16orf82</name>
</gene>
<evidence type="ECO:0000313" key="2">
    <source>
        <dbReference type="Proteomes" id="UP000515165"/>
    </source>
</evidence>
<feature type="region of interest" description="Disordered" evidence="1">
    <location>
        <begin position="264"/>
        <end position="318"/>
    </location>
</feature>
<dbReference type="CTD" id="100475357"/>
<feature type="region of interest" description="Disordered" evidence="1">
    <location>
        <begin position="35"/>
        <end position="54"/>
    </location>
</feature>
<dbReference type="KEGG" id="zca:113932122"/>
<sequence length="318" mass="33935">MVLSDGCSPKHCTCYPPPPAPSASGLLRTPQRLAQGTGEGRKSKVLPSGTQVQPRSHQFKCQVHPRHLNAEILRVDVGLGRQTRGPLHTLSERKLNPVKCIGRCVGMGHISACEADSAVASQGPLPLDKPDQLPPTFLQGRNGESAAWNVQGQAPSLPAPSIEPQPLAWPHHDTGATQESPRVSRGNLGNPWSSESGLLSLRQSSQGKCKESDTSLLSSGYAGDEENSEVSLVGNTPILRLPRRLHTQAGSAPSSQLCTIYSPSQTRRRAAGQAHGSRQAGGEKQGQPAQQQPQQQGQQPDQHELHQPGQQCPELSGE</sequence>
<accession>A0A6J2ELL0</accession>
<dbReference type="GeneID" id="113932122"/>
<dbReference type="InterPro" id="IPR031520">
    <property type="entry name" value="DUF4694"/>
</dbReference>
<dbReference type="OrthoDB" id="9836596at2759"/>
<feature type="region of interest" description="Disordered" evidence="1">
    <location>
        <begin position="151"/>
        <end position="229"/>
    </location>
</feature>
<evidence type="ECO:0000256" key="1">
    <source>
        <dbReference type="SAM" id="MobiDB-lite"/>
    </source>
</evidence>
<dbReference type="Proteomes" id="UP000515165">
    <property type="component" value="Chromosome 10"/>
</dbReference>
<dbReference type="PANTHER" id="PTHR40139">
    <property type="entry name" value="PROTEIN TNT"/>
    <property type="match status" value="1"/>
</dbReference>